<name>A0A811XQ50_NYCPR</name>
<evidence type="ECO:0000313" key="2">
    <source>
        <dbReference type="EMBL" id="CAD7666147.1"/>
    </source>
</evidence>
<dbReference type="AlphaFoldDB" id="A0A811XQ50"/>
<reference evidence="2" key="1">
    <citation type="submission" date="2020-12" db="EMBL/GenBank/DDBJ databases">
        <authorList>
            <consortium name="Molecular Ecology Group"/>
        </authorList>
    </citation>
    <scope>NUCLEOTIDE SEQUENCE</scope>
    <source>
        <strain evidence="2">TBG_1078</strain>
    </source>
</reference>
<organism evidence="2 3">
    <name type="scientific">Nyctereutes procyonoides</name>
    <name type="common">Raccoon dog</name>
    <name type="synonym">Canis procyonoides</name>
    <dbReference type="NCBI Taxonomy" id="34880"/>
    <lineage>
        <taxon>Eukaryota</taxon>
        <taxon>Metazoa</taxon>
        <taxon>Chordata</taxon>
        <taxon>Craniata</taxon>
        <taxon>Vertebrata</taxon>
        <taxon>Euteleostomi</taxon>
        <taxon>Mammalia</taxon>
        <taxon>Eutheria</taxon>
        <taxon>Laurasiatheria</taxon>
        <taxon>Carnivora</taxon>
        <taxon>Caniformia</taxon>
        <taxon>Canidae</taxon>
        <taxon>Nyctereutes</taxon>
    </lineage>
</organism>
<keyword evidence="3" id="KW-1185">Reference proteome</keyword>
<proteinExistence type="predicted"/>
<sequence>MLTLREGRMDDFLQSLGPSFQDRSLANNPVISCLYQVFTIAQQVLGQQFPGDSLDFHWDGFILGASCEEANESKRAVDGVPSPLGSGAQSGPIRCLKHPSLQLSHLALPTPPSTTSSDLHNWGQEQKLCTLSPILGTWPDQKLQDTWQSLHCANLYNLNCHAPIIMMPRELLQFTEADTESEVPAPRLLPASPPSAVPDLEQEPVPSSCVPGHELQSVPPPAFLGIVTPSLSIKTEPPPAPEATCHWCITPEHKLHEEKPGFMDFSPKLVAEQLTSIDVVSSWAPRMGPGQACFLLSSAPDLPFPDVGLYGRGPNLSSITYQPHQPVQFLKPLLSLSSCRLWR</sequence>
<evidence type="ECO:0000256" key="1">
    <source>
        <dbReference type="SAM" id="MobiDB-lite"/>
    </source>
</evidence>
<comment type="caution">
    <text evidence="2">The sequence shown here is derived from an EMBL/GenBank/DDBJ whole genome shotgun (WGS) entry which is preliminary data.</text>
</comment>
<evidence type="ECO:0000313" key="3">
    <source>
        <dbReference type="Proteomes" id="UP000645828"/>
    </source>
</evidence>
<dbReference type="EMBL" id="CAJHUB010000436">
    <property type="protein sequence ID" value="CAD7666147.1"/>
    <property type="molecule type" value="Genomic_DNA"/>
</dbReference>
<feature type="region of interest" description="Disordered" evidence="1">
    <location>
        <begin position="183"/>
        <end position="207"/>
    </location>
</feature>
<accession>A0A811XQ50</accession>
<gene>
    <name evidence="2" type="ORF">NYPRO_LOCUS17</name>
</gene>
<dbReference type="Proteomes" id="UP000645828">
    <property type="component" value="Unassembled WGS sequence"/>
</dbReference>
<protein>
    <submittedName>
        <fullName evidence="2">(raccoon dog) hypothetical protein</fullName>
    </submittedName>
</protein>